<dbReference type="Gene3D" id="1.10.10.10">
    <property type="entry name" value="Winged helix-like DNA-binding domain superfamily/Winged helix DNA-binding domain"/>
    <property type="match status" value="1"/>
</dbReference>
<dbReference type="SUPFAM" id="SSF54909">
    <property type="entry name" value="Dimeric alpha+beta barrel"/>
    <property type="match status" value="1"/>
</dbReference>
<dbReference type="Pfam" id="PF01037">
    <property type="entry name" value="AsnC_trans_reg"/>
    <property type="match status" value="1"/>
</dbReference>
<proteinExistence type="predicted"/>
<dbReference type="Gene3D" id="3.30.70.920">
    <property type="match status" value="1"/>
</dbReference>
<dbReference type="PANTHER" id="PTHR30154:SF34">
    <property type="entry name" value="TRANSCRIPTIONAL REGULATOR AZLB"/>
    <property type="match status" value="1"/>
</dbReference>
<dbReference type="GO" id="GO:0043565">
    <property type="term" value="F:sequence-specific DNA binding"/>
    <property type="evidence" value="ECO:0007669"/>
    <property type="project" value="InterPro"/>
</dbReference>
<dbReference type="InterPro" id="IPR011008">
    <property type="entry name" value="Dimeric_a/b-barrel"/>
</dbReference>
<dbReference type="PRINTS" id="PR00033">
    <property type="entry name" value="HTHASNC"/>
</dbReference>
<feature type="domain" description="HTH asnC-type" evidence="4">
    <location>
        <begin position="1"/>
        <end position="62"/>
    </location>
</feature>
<evidence type="ECO:0000256" key="2">
    <source>
        <dbReference type="ARBA" id="ARBA00023125"/>
    </source>
</evidence>
<evidence type="ECO:0000259" key="4">
    <source>
        <dbReference type="PROSITE" id="PS50956"/>
    </source>
</evidence>
<dbReference type="PROSITE" id="PS50956">
    <property type="entry name" value="HTH_ASNC_2"/>
    <property type="match status" value="1"/>
</dbReference>
<dbReference type="Pfam" id="PF13404">
    <property type="entry name" value="HTH_AsnC-type"/>
    <property type="match status" value="1"/>
</dbReference>
<dbReference type="SMART" id="SM00344">
    <property type="entry name" value="HTH_ASNC"/>
    <property type="match status" value="1"/>
</dbReference>
<dbReference type="EMBL" id="JAGVSJ010000004">
    <property type="protein sequence ID" value="MBX8631437.1"/>
    <property type="molecule type" value="Genomic_DNA"/>
</dbReference>
<dbReference type="InterPro" id="IPR000485">
    <property type="entry name" value="AsnC-type_HTH_dom"/>
</dbReference>
<dbReference type="PANTHER" id="PTHR30154">
    <property type="entry name" value="LEUCINE-RESPONSIVE REGULATORY PROTEIN"/>
    <property type="match status" value="1"/>
</dbReference>
<dbReference type="GO" id="GO:0005829">
    <property type="term" value="C:cytosol"/>
    <property type="evidence" value="ECO:0007669"/>
    <property type="project" value="TreeGrafter"/>
</dbReference>
<keyword evidence="3" id="KW-0804">Transcription</keyword>
<dbReference type="InterPro" id="IPR019888">
    <property type="entry name" value="Tscrpt_reg_AsnC-like"/>
</dbReference>
<accession>A0A8J8CFC3</accession>
<protein>
    <submittedName>
        <fullName evidence="5">Lrp/AsnC family transcriptional regulator</fullName>
    </submittedName>
</protein>
<evidence type="ECO:0000256" key="3">
    <source>
        <dbReference type="ARBA" id="ARBA00023163"/>
    </source>
</evidence>
<dbReference type="InterPro" id="IPR019887">
    <property type="entry name" value="Tscrpt_reg_AsnC/Lrp_C"/>
</dbReference>
<evidence type="ECO:0000256" key="1">
    <source>
        <dbReference type="ARBA" id="ARBA00023015"/>
    </source>
</evidence>
<evidence type="ECO:0000313" key="6">
    <source>
        <dbReference type="Proteomes" id="UP000716004"/>
    </source>
</evidence>
<dbReference type="AlphaFoldDB" id="A0A8J8CFC3"/>
<organism evidence="5 6">
    <name type="scientific">Candidatus Sysuiplasma superficiale</name>
    <dbReference type="NCBI Taxonomy" id="2823368"/>
    <lineage>
        <taxon>Archaea</taxon>
        <taxon>Methanobacteriati</taxon>
        <taxon>Thermoplasmatota</taxon>
        <taxon>Thermoplasmata</taxon>
        <taxon>Candidatus Sysuiplasmatales</taxon>
        <taxon>Candidatus Sysuiplasmataceae</taxon>
        <taxon>Candidatus Sysuiplasma</taxon>
    </lineage>
</organism>
<name>A0A8J8CFC3_9ARCH</name>
<sequence length="169" mass="19225">MDEKDIMILEILQNDARTPLKEIGERVKLAAPTVHERIQAMIKNGVIKGFTTIVEPRKVDLDITAFIMLYFKTGGSLGDEKVIELINEIDDIQECFHLAGDEDLLVKVKTKNMATLENIILRLSRSGHFSRTKSIIALSNVKESTNVNLSHLMERIMKQKEEKERPPVQ</sequence>
<keyword evidence="1" id="KW-0805">Transcription regulation</keyword>
<dbReference type="InterPro" id="IPR036388">
    <property type="entry name" value="WH-like_DNA-bd_sf"/>
</dbReference>
<dbReference type="Proteomes" id="UP000716004">
    <property type="component" value="Unassembled WGS sequence"/>
</dbReference>
<dbReference type="GO" id="GO:0043200">
    <property type="term" value="P:response to amino acid"/>
    <property type="evidence" value="ECO:0007669"/>
    <property type="project" value="TreeGrafter"/>
</dbReference>
<dbReference type="SUPFAM" id="SSF46785">
    <property type="entry name" value="Winged helix' DNA-binding domain"/>
    <property type="match status" value="1"/>
</dbReference>
<keyword evidence="2" id="KW-0238">DNA-binding</keyword>
<gene>
    <name evidence="5" type="ORF">J9259_02795</name>
</gene>
<comment type="caution">
    <text evidence="5">The sequence shown here is derived from an EMBL/GenBank/DDBJ whole genome shotgun (WGS) entry which is preliminary data.</text>
</comment>
<evidence type="ECO:0000313" key="5">
    <source>
        <dbReference type="EMBL" id="MBX8631437.1"/>
    </source>
</evidence>
<reference evidence="5" key="1">
    <citation type="submission" date="2021-04" db="EMBL/GenBank/DDBJ databases">
        <title>Genomic insights into ecological role and evolution of a novel Thermoplasmata order Candidatus Sysuiplasmatales.</title>
        <authorList>
            <person name="Yuan Y."/>
        </authorList>
    </citation>
    <scope>NUCLEOTIDE SEQUENCE</scope>
    <source>
        <strain evidence="5">YP2-bin.285</strain>
    </source>
</reference>
<dbReference type="InterPro" id="IPR036390">
    <property type="entry name" value="WH_DNA-bd_sf"/>
</dbReference>